<dbReference type="PANTHER" id="PTHR24024">
    <property type="entry name" value="PULMONARY SURFACTANT-ASSOCIATED PROTEIN A"/>
    <property type="match status" value="1"/>
</dbReference>
<reference evidence="1" key="1">
    <citation type="submission" date="2019-08" db="EMBL/GenBank/DDBJ databases">
        <title>The improved chromosome-level genome for the pearl oyster Pinctada fucata martensii using PacBio sequencing and Hi-C.</title>
        <authorList>
            <person name="Zheng Z."/>
        </authorList>
    </citation>
    <scope>NUCLEOTIDE SEQUENCE</scope>
    <source>
        <strain evidence="1">ZZ-2019</strain>
        <tissue evidence="1">Adductor muscle</tissue>
    </source>
</reference>
<gene>
    <name evidence="1" type="ORF">FSP39_016858</name>
</gene>
<protein>
    <recommendedName>
        <fullName evidence="3">Short-chain collagen C4</fullName>
    </recommendedName>
</protein>
<dbReference type="AlphaFoldDB" id="A0AA89CAY8"/>
<name>A0AA89CAY8_PINIB</name>
<dbReference type="Proteomes" id="UP001186944">
    <property type="component" value="Unassembled WGS sequence"/>
</dbReference>
<dbReference type="PANTHER" id="PTHR24024:SF18">
    <property type="entry name" value="SHORT-CHAIN COLLAGEN C4-LIKE"/>
    <property type="match status" value="1"/>
</dbReference>
<keyword evidence="2" id="KW-1185">Reference proteome</keyword>
<evidence type="ECO:0008006" key="3">
    <source>
        <dbReference type="Google" id="ProtNLM"/>
    </source>
</evidence>
<proteinExistence type="predicted"/>
<comment type="caution">
    <text evidence="1">The sequence shown here is derived from an EMBL/GenBank/DDBJ whole genome shotgun (WGS) entry which is preliminary data.</text>
</comment>
<organism evidence="1 2">
    <name type="scientific">Pinctada imbricata</name>
    <name type="common">Atlantic pearl-oyster</name>
    <name type="synonym">Pinctada martensii</name>
    <dbReference type="NCBI Taxonomy" id="66713"/>
    <lineage>
        <taxon>Eukaryota</taxon>
        <taxon>Metazoa</taxon>
        <taxon>Spiralia</taxon>
        <taxon>Lophotrochozoa</taxon>
        <taxon>Mollusca</taxon>
        <taxon>Bivalvia</taxon>
        <taxon>Autobranchia</taxon>
        <taxon>Pteriomorphia</taxon>
        <taxon>Pterioida</taxon>
        <taxon>Pterioidea</taxon>
        <taxon>Pteriidae</taxon>
        <taxon>Pinctada</taxon>
    </lineage>
</organism>
<dbReference type="InterPro" id="IPR051077">
    <property type="entry name" value="Ca-dependent_lectin"/>
</dbReference>
<sequence length="234" mass="26240">MKRCLYGFLCILAMQYKYGKSRSKLVVSKPKEARADLWLSIISEAERLRRVIMNGMNNLLAEKNYLAGRMVHRKRNCYAGGSRYDETGAASDYLCLPPDPEWGLHTDSTENARALVYGAEYQFNTLTDSRKNLHDQDVPCAVCRVEDRSTVITIPARKSCYPGWNQDYTGYLTGNYHGHKAASQFVCLDEHAIGIGSKGNMDGRLFYPAEGRCGSLPCPPYVNGRELTCVVCSI</sequence>
<dbReference type="GO" id="GO:0005615">
    <property type="term" value="C:extracellular space"/>
    <property type="evidence" value="ECO:0007669"/>
    <property type="project" value="TreeGrafter"/>
</dbReference>
<evidence type="ECO:0000313" key="1">
    <source>
        <dbReference type="EMBL" id="KAK3108833.1"/>
    </source>
</evidence>
<accession>A0AA89CAY8</accession>
<dbReference type="EMBL" id="VSWD01000001">
    <property type="protein sequence ID" value="KAK3108833.1"/>
    <property type="molecule type" value="Genomic_DNA"/>
</dbReference>
<evidence type="ECO:0000313" key="2">
    <source>
        <dbReference type="Proteomes" id="UP001186944"/>
    </source>
</evidence>